<sequence length="206" mass="23509">MALFRLSSSVPALAPRGYGLFLRAPEMSDFLQWRQLRECSRAYLTPWEPIWPADDLTRAGFRRRLRRYAEDIADDRSYPFIVFRESDGVMLGGITLANVRRGIAQAGTIGYWIGQPYAGQGYMTTALRVLLPVLFGELNLHRIEAACIPSNAPSIRVLDKCGFTREGLARRYLRINGIWQDHLLFGMLHDDLQSYSVFERSGCRFA</sequence>
<evidence type="ECO:0000259" key="4">
    <source>
        <dbReference type="PROSITE" id="PS51186"/>
    </source>
</evidence>
<protein>
    <submittedName>
        <fullName evidence="5">Ribosomal-protein-alanine N-acetyltransferase</fullName>
    </submittedName>
</protein>
<evidence type="ECO:0000256" key="1">
    <source>
        <dbReference type="ARBA" id="ARBA00022679"/>
    </source>
</evidence>
<dbReference type="SUPFAM" id="SSF55729">
    <property type="entry name" value="Acyl-CoA N-acyltransferases (Nat)"/>
    <property type="match status" value="1"/>
</dbReference>
<gene>
    <name evidence="5" type="primary">rimJ</name>
    <name evidence="5" type="ORF">NWI01_24590</name>
</gene>
<dbReference type="InterPro" id="IPR051531">
    <property type="entry name" value="N-acetyltransferase"/>
</dbReference>
<dbReference type="RefSeq" id="WP_141384184.1">
    <property type="nucleotide sequence ID" value="NZ_BJNF01000070.1"/>
</dbReference>
<reference evidence="5 6" key="1">
    <citation type="submission" date="2019-06" db="EMBL/GenBank/DDBJ databases">
        <title>Whole genome shotgun sequence of Nitrobacter winogradskyi NBRC 14297.</title>
        <authorList>
            <person name="Hosoyama A."/>
            <person name="Uohara A."/>
            <person name="Ohji S."/>
            <person name="Ichikawa N."/>
        </authorList>
    </citation>
    <scope>NUCLEOTIDE SEQUENCE [LARGE SCALE GENOMIC DNA]</scope>
    <source>
        <strain evidence="5 6">NBRC 14297</strain>
    </source>
</reference>
<comment type="similarity">
    <text evidence="3">Belongs to the acetyltransferase family. RimJ subfamily.</text>
</comment>
<name>A0A4Y3WC08_NITWI</name>
<dbReference type="AlphaFoldDB" id="A0A4Y3WC08"/>
<feature type="domain" description="N-acetyltransferase" evidence="4">
    <location>
        <begin position="34"/>
        <end position="190"/>
    </location>
</feature>
<dbReference type="EMBL" id="BJNF01000070">
    <property type="protein sequence ID" value="GEC16567.1"/>
    <property type="molecule type" value="Genomic_DNA"/>
</dbReference>
<keyword evidence="1 5" id="KW-0808">Transferase</keyword>
<dbReference type="PANTHER" id="PTHR43792">
    <property type="entry name" value="GNAT FAMILY, PUTATIVE (AFU_ORTHOLOGUE AFUA_3G00765)-RELATED-RELATED"/>
    <property type="match status" value="1"/>
</dbReference>
<dbReference type="InterPro" id="IPR016181">
    <property type="entry name" value="Acyl_CoA_acyltransferase"/>
</dbReference>
<dbReference type="GO" id="GO:0008999">
    <property type="term" value="F:protein-N-terminal-alanine acetyltransferase activity"/>
    <property type="evidence" value="ECO:0007669"/>
    <property type="project" value="TreeGrafter"/>
</dbReference>
<comment type="caution">
    <text evidence="5">The sequence shown here is derived from an EMBL/GenBank/DDBJ whole genome shotgun (WGS) entry which is preliminary data.</text>
</comment>
<dbReference type="PANTHER" id="PTHR43792:SF8">
    <property type="entry name" value="[RIBOSOMAL PROTEIN US5]-ALANINE N-ACETYLTRANSFERASE"/>
    <property type="match status" value="1"/>
</dbReference>
<dbReference type="OrthoDB" id="9801669at2"/>
<dbReference type="InterPro" id="IPR000182">
    <property type="entry name" value="GNAT_dom"/>
</dbReference>
<dbReference type="GO" id="GO:0005737">
    <property type="term" value="C:cytoplasm"/>
    <property type="evidence" value="ECO:0007669"/>
    <property type="project" value="TreeGrafter"/>
</dbReference>
<accession>A0A4Y3WC08</accession>
<dbReference type="Proteomes" id="UP000318825">
    <property type="component" value="Unassembled WGS sequence"/>
</dbReference>
<dbReference type="PROSITE" id="PS51186">
    <property type="entry name" value="GNAT"/>
    <property type="match status" value="1"/>
</dbReference>
<evidence type="ECO:0000313" key="5">
    <source>
        <dbReference type="EMBL" id="GEC16567.1"/>
    </source>
</evidence>
<dbReference type="Pfam" id="PF13302">
    <property type="entry name" value="Acetyltransf_3"/>
    <property type="match status" value="1"/>
</dbReference>
<dbReference type="Gene3D" id="3.40.630.30">
    <property type="match status" value="1"/>
</dbReference>
<evidence type="ECO:0000256" key="3">
    <source>
        <dbReference type="ARBA" id="ARBA00038502"/>
    </source>
</evidence>
<evidence type="ECO:0000313" key="6">
    <source>
        <dbReference type="Proteomes" id="UP000318825"/>
    </source>
</evidence>
<keyword evidence="2" id="KW-0012">Acyltransferase</keyword>
<organism evidence="5 6">
    <name type="scientific">Nitrobacter winogradskyi</name>
    <name type="common">Nitrobacter agilis</name>
    <dbReference type="NCBI Taxonomy" id="913"/>
    <lineage>
        <taxon>Bacteria</taxon>
        <taxon>Pseudomonadati</taxon>
        <taxon>Pseudomonadota</taxon>
        <taxon>Alphaproteobacteria</taxon>
        <taxon>Hyphomicrobiales</taxon>
        <taxon>Nitrobacteraceae</taxon>
        <taxon>Nitrobacter</taxon>
    </lineage>
</organism>
<evidence type="ECO:0000256" key="2">
    <source>
        <dbReference type="ARBA" id="ARBA00023315"/>
    </source>
</evidence>
<proteinExistence type="inferred from homology"/>